<dbReference type="Pfam" id="PF17479">
    <property type="entry name" value="DUF3048_C"/>
    <property type="match status" value="1"/>
</dbReference>
<evidence type="ECO:0000256" key="1">
    <source>
        <dbReference type="SAM" id="MobiDB-lite"/>
    </source>
</evidence>
<dbReference type="EMBL" id="JBGEHV010000014">
    <property type="protein sequence ID" value="MEY8039755.1"/>
    <property type="molecule type" value="Genomic_DNA"/>
</dbReference>
<feature type="domain" description="DUF3048" evidence="3">
    <location>
        <begin position="200"/>
        <end position="312"/>
    </location>
</feature>
<feature type="domain" description="DUF3048" evidence="2">
    <location>
        <begin position="53"/>
        <end position="171"/>
    </location>
</feature>
<dbReference type="InterPro" id="IPR035328">
    <property type="entry name" value="DUF3048_C"/>
</dbReference>
<sequence>MWRLRVLGVLIAALVLVLAGLAGQPTGVQPARTAIRAAEEPPEAPPPPPPGPPVLAVKIDNAPAGRPPTGLEAADLVHVEPVEAGISRLIGVFASEIPPVVGPVRSARQTDLRLLGQYGRPALAFSGAAPELLPEIHRAPVVAASPREVPGAFYRGAGRPPHDLYVRTGRLPAGQPWSPRFPLVFGAAPPGGVPTEAHEVRYRAARIGFGWTEAERGWRVSMDGEPYATADGTPVLASTVVLQHVRVTGSRIQDVGGNVSPFAETVGTGRAVVLRDGRAFEGTWSRPAPDAGTTYRSPAGEVLPFAPGQVWVVLVPAG</sequence>
<name>A0ABV4CF73_9PSEU</name>
<organism evidence="4 5">
    <name type="scientific">Saccharopolyspora cebuensis</name>
    <dbReference type="NCBI Taxonomy" id="418759"/>
    <lineage>
        <taxon>Bacteria</taxon>
        <taxon>Bacillati</taxon>
        <taxon>Actinomycetota</taxon>
        <taxon>Actinomycetes</taxon>
        <taxon>Pseudonocardiales</taxon>
        <taxon>Pseudonocardiaceae</taxon>
        <taxon>Saccharopolyspora</taxon>
    </lineage>
</organism>
<comment type="caution">
    <text evidence="4">The sequence shown here is derived from an EMBL/GenBank/DDBJ whole genome shotgun (WGS) entry which is preliminary data.</text>
</comment>
<feature type="compositionally biased region" description="Pro residues" evidence="1">
    <location>
        <begin position="43"/>
        <end position="53"/>
    </location>
</feature>
<dbReference type="Gene3D" id="3.50.90.10">
    <property type="entry name" value="YerB-like"/>
    <property type="match status" value="1"/>
</dbReference>
<proteinExistence type="predicted"/>
<protein>
    <submittedName>
        <fullName evidence="4">DUF3048 domain-containing protein</fullName>
    </submittedName>
</protein>
<evidence type="ECO:0000259" key="2">
    <source>
        <dbReference type="Pfam" id="PF11258"/>
    </source>
</evidence>
<dbReference type="Proteomes" id="UP001564626">
    <property type="component" value="Unassembled WGS sequence"/>
</dbReference>
<feature type="region of interest" description="Disordered" evidence="1">
    <location>
        <begin position="37"/>
        <end position="62"/>
    </location>
</feature>
<evidence type="ECO:0000313" key="4">
    <source>
        <dbReference type="EMBL" id="MEY8039755.1"/>
    </source>
</evidence>
<evidence type="ECO:0000259" key="3">
    <source>
        <dbReference type="Pfam" id="PF17479"/>
    </source>
</evidence>
<dbReference type="InterPro" id="IPR023158">
    <property type="entry name" value="YerB-like_sf"/>
</dbReference>
<reference evidence="4 5" key="1">
    <citation type="submission" date="2024-08" db="EMBL/GenBank/DDBJ databases">
        <title>Genome mining of Saccharopolyspora cebuensis PGLac3 from Nigerian medicinal plant.</title>
        <authorList>
            <person name="Ezeobiora C.E."/>
            <person name="Igbokwe N.H."/>
            <person name="Amin D.H."/>
            <person name="Mendie U.E."/>
        </authorList>
    </citation>
    <scope>NUCLEOTIDE SEQUENCE [LARGE SCALE GENOMIC DNA]</scope>
    <source>
        <strain evidence="4 5">PGLac3</strain>
    </source>
</reference>
<dbReference type="Pfam" id="PF11258">
    <property type="entry name" value="DUF3048"/>
    <property type="match status" value="1"/>
</dbReference>
<keyword evidence="5" id="KW-1185">Reference proteome</keyword>
<accession>A0ABV4CF73</accession>
<evidence type="ECO:0000313" key="5">
    <source>
        <dbReference type="Proteomes" id="UP001564626"/>
    </source>
</evidence>
<dbReference type="InterPro" id="IPR021416">
    <property type="entry name" value="DUF3048_N"/>
</dbReference>
<dbReference type="RefSeq" id="WP_345364923.1">
    <property type="nucleotide sequence ID" value="NZ_BAABII010000012.1"/>
</dbReference>
<gene>
    <name evidence="4" type="ORF">AB8O55_10140</name>
</gene>
<dbReference type="SUPFAM" id="SSF159774">
    <property type="entry name" value="YerB-like"/>
    <property type="match status" value="1"/>
</dbReference>